<evidence type="ECO:0000313" key="1">
    <source>
        <dbReference type="EMBL" id="AOS47435.1"/>
    </source>
</evidence>
<protein>
    <submittedName>
        <fullName evidence="1">Histidine kinase</fullName>
    </submittedName>
</protein>
<keyword evidence="2" id="KW-1185">Reference proteome</keyword>
<dbReference type="OrthoDB" id="3255760at2"/>
<keyword evidence="1" id="KW-0808">Transferase</keyword>
<reference evidence="1 2" key="1">
    <citation type="submission" date="2016-09" db="EMBL/GenBank/DDBJ databases">
        <title>Complete genome sequence of Actinomyces hongkongensis HKU8.</title>
        <authorList>
            <person name="Gao Y.-X."/>
            <person name="Zhou Y.-Y."/>
            <person name="Xie Y."/>
            <person name="Wang M."/>
            <person name="Wang S.-J."/>
            <person name="Shen S.-G."/>
        </authorList>
    </citation>
    <scope>NUCLEOTIDE SEQUENCE [LARGE SCALE GENOMIC DNA]</scope>
    <source>
        <strain evidence="1 2">HKU8</strain>
    </source>
</reference>
<gene>
    <name evidence="1" type="ORF">BH719_05855</name>
</gene>
<dbReference type="RefSeq" id="WP_009743881.1">
    <property type="nucleotide sequence ID" value="NZ_CP017298.1"/>
</dbReference>
<dbReference type="InterPro" id="IPR019660">
    <property type="entry name" value="Put_sensory_transdc_reg_YbjN"/>
</dbReference>
<organism evidence="1 2">
    <name type="scientific">Pauljensenia hongkongensis</name>
    <dbReference type="NCBI Taxonomy" id="178339"/>
    <lineage>
        <taxon>Bacteria</taxon>
        <taxon>Bacillati</taxon>
        <taxon>Actinomycetota</taxon>
        <taxon>Actinomycetes</taxon>
        <taxon>Actinomycetales</taxon>
        <taxon>Actinomycetaceae</taxon>
        <taxon>Pauljensenia</taxon>
    </lineage>
</organism>
<dbReference type="Pfam" id="PF10722">
    <property type="entry name" value="YbjN"/>
    <property type="match status" value="1"/>
</dbReference>
<sequence length="148" mass="16554">MATSTPVNTDRIRELLTSRNVRFGDYNDSELVYLAPNAAFFWNATNPQILQLRAQWRGIASTKAQFTALVEEVGRCNATRSGPKAYLAPLEDGIRYGLGAECNIIVMSGLTPAQLDTFFETAMSMIMSFFTDVEAALPDFVDWNEEER</sequence>
<accession>A0A1D8B2T0</accession>
<evidence type="ECO:0000313" key="2">
    <source>
        <dbReference type="Proteomes" id="UP000095214"/>
    </source>
</evidence>
<name>A0A1D8B2T0_9ACTO</name>
<proteinExistence type="predicted"/>
<dbReference type="EMBL" id="CP017298">
    <property type="protein sequence ID" value="AOS47435.1"/>
    <property type="molecule type" value="Genomic_DNA"/>
</dbReference>
<dbReference type="AlphaFoldDB" id="A0A1D8B2T0"/>
<dbReference type="Proteomes" id="UP000095214">
    <property type="component" value="Chromosome"/>
</dbReference>
<dbReference type="KEGG" id="phon:BH719_05855"/>
<dbReference type="GO" id="GO:0016301">
    <property type="term" value="F:kinase activity"/>
    <property type="evidence" value="ECO:0007669"/>
    <property type="project" value="UniProtKB-KW"/>
</dbReference>
<keyword evidence="1" id="KW-0418">Kinase</keyword>